<evidence type="ECO:0000313" key="2">
    <source>
        <dbReference type="EMBL" id="KAJ7727153.1"/>
    </source>
</evidence>
<accession>A0AAD7HS11</accession>
<evidence type="ECO:0000313" key="1">
    <source>
        <dbReference type="EMBL" id="KAJ7726992.1"/>
    </source>
</evidence>
<name>A0AAD7HS11_9AGAR</name>
<dbReference type="AlphaFoldDB" id="A0AAD7HS11"/>
<dbReference type="EMBL" id="JARJLG010000215">
    <property type="protein sequence ID" value="KAJ7726992.1"/>
    <property type="molecule type" value="Genomic_DNA"/>
</dbReference>
<dbReference type="EMBL" id="JARJLG010000214">
    <property type="protein sequence ID" value="KAJ7727153.1"/>
    <property type="molecule type" value="Genomic_DNA"/>
</dbReference>
<comment type="caution">
    <text evidence="1">The sequence shown here is derived from an EMBL/GenBank/DDBJ whole genome shotgun (WGS) entry which is preliminary data.</text>
</comment>
<reference evidence="1" key="1">
    <citation type="submission" date="2023-03" db="EMBL/GenBank/DDBJ databases">
        <title>Massive genome expansion in bonnet fungi (Mycena s.s.) driven by repeated elements and novel gene families across ecological guilds.</title>
        <authorList>
            <consortium name="Lawrence Berkeley National Laboratory"/>
            <person name="Harder C.B."/>
            <person name="Miyauchi S."/>
            <person name="Viragh M."/>
            <person name="Kuo A."/>
            <person name="Thoen E."/>
            <person name="Andreopoulos B."/>
            <person name="Lu D."/>
            <person name="Skrede I."/>
            <person name="Drula E."/>
            <person name="Henrissat B."/>
            <person name="Morin E."/>
            <person name="Kohler A."/>
            <person name="Barry K."/>
            <person name="LaButti K."/>
            <person name="Morin E."/>
            <person name="Salamov A."/>
            <person name="Lipzen A."/>
            <person name="Mereny Z."/>
            <person name="Hegedus B."/>
            <person name="Baldrian P."/>
            <person name="Stursova M."/>
            <person name="Weitz H."/>
            <person name="Taylor A."/>
            <person name="Grigoriev I.V."/>
            <person name="Nagy L.G."/>
            <person name="Martin F."/>
            <person name="Kauserud H."/>
        </authorList>
    </citation>
    <scope>NUCLEOTIDE SEQUENCE</scope>
    <source>
        <strain evidence="1">CBHHK188m</strain>
    </source>
</reference>
<keyword evidence="3" id="KW-1185">Reference proteome</keyword>
<organism evidence="1 3">
    <name type="scientific">Mycena maculata</name>
    <dbReference type="NCBI Taxonomy" id="230809"/>
    <lineage>
        <taxon>Eukaryota</taxon>
        <taxon>Fungi</taxon>
        <taxon>Dikarya</taxon>
        <taxon>Basidiomycota</taxon>
        <taxon>Agaricomycotina</taxon>
        <taxon>Agaricomycetes</taxon>
        <taxon>Agaricomycetidae</taxon>
        <taxon>Agaricales</taxon>
        <taxon>Marasmiineae</taxon>
        <taxon>Mycenaceae</taxon>
        <taxon>Mycena</taxon>
    </lineage>
</organism>
<gene>
    <name evidence="2" type="ORF">DFH07DRAFT_945942</name>
    <name evidence="1" type="ORF">DFH07DRAFT_945943</name>
</gene>
<dbReference type="Proteomes" id="UP001215280">
    <property type="component" value="Unassembled WGS sequence"/>
</dbReference>
<evidence type="ECO:0000313" key="3">
    <source>
        <dbReference type="Proteomes" id="UP001215280"/>
    </source>
</evidence>
<sequence>MKSSLNGLQTHLRTKFPIIYRLYEALSHRRQAPPAQEEIDLVRDATVMDAAGASDYLGKVKAVTPNIGEWDQAKFEALLTEWIIAIDHPFDTVENRNSTLFSSTHTTAPTSVFPSATPSVPRSRRWVKIPWKECAKCSPWVLTSLPLSQSQRLRNWNRRKSSVNASGLIYNGRS</sequence>
<protein>
    <submittedName>
        <fullName evidence="1">Uncharacterized protein</fullName>
    </submittedName>
</protein>
<proteinExistence type="predicted"/>